<name>A0A5D2YW33_GOSMU</name>
<dbReference type="GO" id="GO:0016747">
    <property type="term" value="F:acyltransferase activity, transferring groups other than amino-acyl groups"/>
    <property type="evidence" value="ECO:0007669"/>
    <property type="project" value="UniProtKB-ARBA"/>
</dbReference>
<gene>
    <name evidence="3" type="ORF">E1A91_A06G057000v1</name>
</gene>
<dbReference type="AlphaFoldDB" id="A0A5D2YW33"/>
<proteinExistence type="predicted"/>
<dbReference type="EMBL" id="CM017641">
    <property type="protein sequence ID" value="TYJ29231.1"/>
    <property type="molecule type" value="Genomic_DNA"/>
</dbReference>
<evidence type="ECO:0000313" key="3">
    <source>
        <dbReference type="EMBL" id="TYJ29231.1"/>
    </source>
</evidence>
<evidence type="ECO:0000256" key="1">
    <source>
        <dbReference type="ARBA" id="ARBA00022679"/>
    </source>
</evidence>
<dbReference type="Pfam" id="PF02458">
    <property type="entry name" value="Transferase"/>
    <property type="match status" value="1"/>
</dbReference>
<sequence>MATLAERCTKMVEDVSPPPGSVPTTSLPLTFFDIQSLGSSPFQRLFFYEFPHPTSYLMQTTLPSLKTSLSLTLQRFFPFAGDHARHFQEFQLLLPKLLPAIASKTSSGCIQKMPLMAIQVTLFPNQGISIGVGFCHVAGDGRTLAHFMKSWASIQQSQGDLTCLNNPLPDFSSRDLIEDPLGLASLFMKRKWNFEDLSNNPIKKLRITCTIKRSQVELLKDLIKKKGCVEDNGSEPVSISTFVVTCAYMWVCLTKLQETTVTQQISSADYSDELSYFLFAVDCRGHLKLPATYFGNCTIARTVAVKRSALIGETGIVVAGKAIGREVMETYKGPLKGAERREIFKSRHPPIMVSASPKFELYKIDFGWGRPRKTEVANIGSLGSLSLFSIAESREEEGSIEFGLALAPHELDIFNSIFHRTY</sequence>
<dbReference type="InterPro" id="IPR051504">
    <property type="entry name" value="Plant_metabolite_acyltrans"/>
</dbReference>
<dbReference type="Proteomes" id="UP000323597">
    <property type="component" value="Chromosome A06"/>
</dbReference>
<protein>
    <submittedName>
        <fullName evidence="3">Uncharacterized protein</fullName>
    </submittedName>
</protein>
<dbReference type="InterPro" id="IPR023213">
    <property type="entry name" value="CAT-like_dom_sf"/>
</dbReference>
<organism evidence="3 4">
    <name type="scientific">Gossypium mustelinum</name>
    <name type="common">Cotton</name>
    <name type="synonym">Gossypium caicoense</name>
    <dbReference type="NCBI Taxonomy" id="34275"/>
    <lineage>
        <taxon>Eukaryota</taxon>
        <taxon>Viridiplantae</taxon>
        <taxon>Streptophyta</taxon>
        <taxon>Embryophyta</taxon>
        <taxon>Tracheophyta</taxon>
        <taxon>Spermatophyta</taxon>
        <taxon>Magnoliopsida</taxon>
        <taxon>eudicotyledons</taxon>
        <taxon>Gunneridae</taxon>
        <taxon>Pentapetalae</taxon>
        <taxon>rosids</taxon>
        <taxon>malvids</taxon>
        <taxon>Malvales</taxon>
        <taxon>Malvaceae</taxon>
        <taxon>Malvoideae</taxon>
        <taxon>Gossypium</taxon>
    </lineage>
</organism>
<reference evidence="3 4" key="1">
    <citation type="submission" date="2019-07" db="EMBL/GenBank/DDBJ databases">
        <title>WGS assembly of Gossypium mustelinum.</title>
        <authorList>
            <person name="Chen Z.J."/>
            <person name="Sreedasyam A."/>
            <person name="Ando A."/>
            <person name="Song Q."/>
            <person name="De L."/>
            <person name="Hulse-Kemp A."/>
            <person name="Ding M."/>
            <person name="Ye W."/>
            <person name="Kirkbride R."/>
            <person name="Jenkins J."/>
            <person name="Plott C."/>
            <person name="Lovell J."/>
            <person name="Lin Y.-M."/>
            <person name="Vaughn R."/>
            <person name="Liu B."/>
            <person name="Li W."/>
            <person name="Simpson S."/>
            <person name="Scheffler B."/>
            <person name="Saski C."/>
            <person name="Grover C."/>
            <person name="Hu G."/>
            <person name="Conover J."/>
            <person name="Carlson J."/>
            <person name="Shu S."/>
            <person name="Boston L."/>
            <person name="Williams M."/>
            <person name="Peterson D."/>
            <person name="Mcgee K."/>
            <person name="Jones D."/>
            <person name="Wendel J."/>
            <person name="Stelly D."/>
            <person name="Grimwood J."/>
            <person name="Schmutz J."/>
        </authorList>
    </citation>
    <scope>NUCLEOTIDE SEQUENCE [LARGE SCALE GENOMIC DNA]</scope>
    <source>
        <strain evidence="3">1408120.09</strain>
    </source>
</reference>
<keyword evidence="4" id="KW-1185">Reference proteome</keyword>
<evidence type="ECO:0000256" key="2">
    <source>
        <dbReference type="ARBA" id="ARBA00023315"/>
    </source>
</evidence>
<keyword evidence="2" id="KW-0012">Acyltransferase</keyword>
<evidence type="ECO:0000313" key="4">
    <source>
        <dbReference type="Proteomes" id="UP000323597"/>
    </source>
</evidence>
<dbReference type="PANTHER" id="PTHR31625">
    <property type="match status" value="1"/>
</dbReference>
<keyword evidence="1" id="KW-0808">Transferase</keyword>
<dbReference type="Gene3D" id="3.30.559.10">
    <property type="entry name" value="Chloramphenicol acetyltransferase-like domain"/>
    <property type="match status" value="3"/>
</dbReference>
<accession>A0A5D2YW33</accession>